<feature type="transmembrane region" description="Helical" evidence="2">
    <location>
        <begin position="185"/>
        <end position="203"/>
    </location>
</feature>
<feature type="region of interest" description="Disordered" evidence="1">
    <location>
        <begin position="1"/>
        <end position="64"/>
    </location>
</feature>
<dbReference type="EMBL" id="JAHMHQ010000038">
    <property type="protein sequence ID" value="KAK1622170.1"/>
    <property type="molecule type" value="Genomic_DNA"/>
</dbReference>
<dbReference type="InterPro" id="IPR009732">
    <property type="entry name" value="DUF1304"/>
</dbReference>
<keyword evidence="2" id="KW-1133">Transmembrane helix</keyword>
<reference evidence="3" key="1">
    <citation type="submission" date="2021-06" db="EMBL/GenBank/DDBJ databases">
        <title>Comparative genomics, transcriptomics and evolutionary studies reveal genomic signatures of adaptation to plant cell wall in hemibiotrophic fungi.</title>
        <authorList>
            <consortium name="DOE Joint Genome Institute"/>
            <person name="Baroncelli R."/>
            <person name="Diaz J.F."/>
            <person name="Benocci T."/>
            <person name="Peng M."/>
            <person name="Battaglia E."/>
            <person name="Haridas S."/>
            <person name="Andreopoulos W."/>
            <person name="Labutti K."/>
            <person name="Pangilinan J."/>
            <person name="Floch G.L."/>
            <person name="Makela M.R."/>
            <person name="Henrissat B."/>
            <person name="Grigoriev I.V."/>
            <person name="Crouch J.A."/>
            <person name="De Vries R.P."/>
            <person name="Sukno S.A."/>
            <person name="Thon M.R."/>
        </authorList>
    </citation>
    <scope>NUCLEOTIDE SEQUENCE</scope>
    <source>
        <strain evidence="3">CBS 102054</strain>
    </source>
</reference>
<keyword evidence="2" id="KW-0812">Transmembrane</keyword>
<sequence length="204" mass="21976">MICISKKPGRWSRHPDLSKTSDDHQPSVLTDDNAAFPTSARSRPSPSQPPLTIHPHTQQAFNDTSPATRTHTLTFFKDHIIPTMGFIGATAAGLMAGLHGYILVLEMFLWTSPRGRKAFRLTADFAEKTKALAANQGLYNGFLSAGLVWGIAHPVPEFGRQLQLFFLGCIVVAGAYGGATANPRIFFIQAVPALASIGAVLSGY</sequence>
<dbReference type="PANTHER" id="PTHR38446:SF1">
    <property type="entry name" value="BLL0914 PROTEIN"/>
    <property type="match status" value="1"/>
</dbReference>
<evidence type="ECO:0000256" key="2">
    <source>
        <dbReference type="SAM" id="Phobius"/>
    </source>
</evidence>
<dbReference type="PANTHER" id="PTHR38446">
    <property type="entry name" value="BLL0914 PROTEIN"/>
    <property type="match status" value="1"/>
</dbReference>
<dbReference type="Pfam" id="PF06993">
    <property type="entry name" value="DUF1304"/>
    <property type="match status" value="1"/>
</dbReference>
<protein>
    <recommendedName>
        <fullName evidence="5">Integral membrane protein</fullName>
    </recommendedName>
</protein>
<proteinExistence type="predicted"/>
<dbReference type="RefSeq" id="XP_060438165.1">
    <property type="nucleotide sequence ID" value="XM_060593075.1"/>
</dbReference>
<gene>
    <name evidence="3" type="ORF">BDP81DRAFT_455572</name>
</gene>
<evidence type="ECO:0008006" key="5">
    <source>
        <dbReference type="Google" id="ProtNLM"/>
    </source>
</evidence>
<name>A0AAJ0E8Y9_9PEZI</name>
<dbReference type="AlphaFoldDB" id="A0AAJ0E8Y9"/>
<dbReference type="GeneID" id="85477937"/>
<evidence type="ECO:0000313" key="3">
    <source>
        <dbReference type="EMBL" id="KAK1622170.1"/>
    </source>
</evidence>
<feature type="transmembrane region" description="Helical" evidence="2">
    <location>
        <begin position="158"/>
        <end position="178"/>
    </location>
</feature>
<feature type="transmembrane region" description="Helical" evidence="2">
    <location>
        <begin position="131"/>
        <end position="152"/>
    </location>
</feature>
<feature type="compositionally biased region" description="Basic and acidic residues" evidence="1">
    <location>
        <begin position="13"/>
        <end position="25"/>
    </location>
</feature>
<accession>A0AAJ0E8Y9</accession>
<dbReference type="Proteomes" id="UP001243989">
    <property type="component" value="Unassembled WGS sequence"/>
</dbReference>
<keyword evidence="2" id="KW-0472">Membrane</keyword>
<keyword evidence="4" id="KW-1185">Reference proteome</keyword>
<feature type="compositionally biased region" description="Polar residues" evidence="1">
    <location>
        <begin position="55"/>
        <end position="64"/>
    </location>
</feature>
<organism evidence="3 4">
    <name type="scientific">Colletotrichum phormii</name>
    <dbReference type="NCBI Taxonomy" id="359342"/>
    <lineage>
        <taxon>Eukaryota</taxon>
        <taxon>Fungi</taxon>
        <taxon>Dikarya</taxon>
        <taxon>Ascomycota</taxon>
        <taxon>Pezizomycotina</taxon>
        <taxon>Sordariomycetes</taxon>
        <taxon>Hypocreomycetidae</taxon>
        <taxon>Glomerellales</taxon>
        <taxon>Glomerellaceae</taxon>
        <taxon>Colletotrichum</taxon>
        <taxon>Colletotrichum acutatum species complex</taxon>
    </lineage>
</organism>
<feature type="transmembrane region" description="Helical" evidence="2">
    <location>
        <begin position="86"/>
        <end position="110"/>
    </location>
</feature>
<evidence type="ECO:0000313" key="4">
    <source>
        <dbReference type="Proteomes" id="UP001243989"/>
    </source>
</evidence>
<comment type="caution">
    <text evidence="3">The sequence shown here is derived from an EMBL/GenBank/DDBJ whole genome shotgun (WGS) entry which is preliminary data.</text>
</comment>
<evidence type="ECO:0000256" key="1">
    <source>
        <dbReference type="SAM" id="MobiDB-lite"/>
    </source>
</evidence>